<evidence type="ECO:0000313" key="2">
    <source>
        <dbReference type="EMBL" id="MDT8900646.1"/>
    </source>
</evidence>
<dbReference type="Proteomes" id="UP001254848">
    <property type="component" value="Unassembled WGS sequence"/>
</dbReference>
<name>A0ABU3NV01_9FIRM</name>
<accession>A0ABU3NV01</accession>
<organism evidence="2 3">
    <name type="scientific">Anaeroselena agilis</name>
    <dbReference type="NCBI Taxonomy" id="3063788"/>
    <lineage>
        <taxon>Bacteria</taxon>
        <taxon>Bacillati</taxon>
        <taxon>Bacillota</taxon>
        <taxon>Negativicutes</taxon>
        <taxon>Acetonemataceae</taxon>
        <taxon>Anaeroselena</taxon>
    </lineage>
</organism>
<dbReference type="Pfam" id="PF21703">
    <property type="entry name" value="Gp10A-like"/>
    <property type="match status" value="1"/>
</dbReference>
<protein>
    <submittedName>
        <fullName evidence="2">Phage capsid protein</fullName>
    </submittedName>
</protein>
<dbReference type="InterPro" id="IPR049301">
    <property type="entry name" value="Capsid_Gp10A/Gp10B-like_dom"/>
</dbReference>
<dbReference type="EMBL" id="JAUOZS010000001">
    <property type="protein sequence ID" value="MDT8900646.1"/>
    <property type="molecule type" value="Genomic_DNA"/>
</dbReference>
<evidence type="ECO:0000259" key="1">
    <source>
        <dbReference type="Pfam" id="PF21703"/>
    </source>
</evidence>
<keyword evidence="3" id="KW-1185">Reference proteome</keyword>
<evidence type="ECO:0000313" key="3">
    <source>
        <dbReference type="Proteomes" id="UP001254848"/>
    </source>
</evidence>
<feature type="domain" description="Capsid Gp10A/Gp10B-like" evidence="1">
    <location>
        <begin position="58"/>
        <end position="319"/>
    </location>
</feature>
<proteinExistence type="predicted"/>
<gene>
    <name evidence="2" type="ORF">Q4T40_05250</name>
</gene>
<comment type="caution">
    <text evidence="2">The sequence shown here is derived from an EMBL/GenBank/DDBJ whole genome shotgun (WGS) entry which is preliminary data.</text>
</comment>
<sequence length="330" mass="34720">MSIIVATPGRDVNATTPTNLDSFMKVFSGEVLTAYSRASKTEGRHFVRTISAGKAANFPVLGRTTARYLPPGKSLDEGRQNIPGTELPILIDGLLVADAMITDLDDAMNHFDVRAPYSTQLGEALAYAADGAVVAELAKLVVADEENLTGLGKGAIVAKSAAAGTAITSATLGALYLDMLLEMQYNMDANNVPESDRVAYIAPDVSAALVNAKVVINSDYGGSSNIQEGRPVRVAGFNLVNFPNLTRGGASTTDILQGDGHIFPATYASTAKIVAAHRSAVGTLKLIGLGMEHARRAEYQADMFVAKYAMGHRGLRPEAVQMGTMTIEAG</sequence>
<reference evidence="2 3" key="1">
    <citation type="submission" date="2023-07" db="EMBL/GenBank/DDBJ databases">
        <title>The novel representative of Negativicutes class, Anaeroselena agilis gen. nov. sp. nov.</title>
        <authorList>
            <person name="Prokofeva M.I."/>
            <person name="Elcheninov A.G."/>
            <person name="Klyukina A."/>
            <person name="Kublanov I.V."/>
            <person name="Frolov E.N."/>
            <person name="Podosokorskaya O.A."/>
        </authorList>
    </citation>
    <scope>NUCLEOTIDE SEQUENCE [LARGE SCALE GENOMIC DNA]</scope>
    <source>
        <strain evidence="2 3">4137-cl</strain>
    </source>
</reference>
<dbReference type="RefSeq" id="WP_413779182.1">
    <property type="nucleotide sequence ID" value="NZ_JAUOZS010000001.1"/>
</dbReference>